<feature type="transmembrane region" description="Helical" evidence="2">
    <location>
        <begin position="7"/>
        <end position="28"/>
    </location>
</feature>
<keyword evidence="4" id="KW-1185">Reference proteome</keyword>
<reference evidence="3 4" key="1">
    <citation type="submission" date="2020-05" db="EMBL/GenBank/DDBJ databases">
        <title>Draft genome of xy-202 and genomic insight in genome of the genus Peptostreptococcus.</title>
        <authorList>
            <person name="Zhang Z."/>
        </authorList>
    </citation>
    <scope>NUCLEOTIDE SEQUENCE [LARGE SCALE GENOMIC DNA]</scope>
    <source>
        <strain evidence="3 4">DSM 27025</strain>
    </source>
</reference>
<dbReference type="EMBL" id="JABGBW010000002">
    <property type="protein sequence ID" value="MBC2575886.1"/>
    <property type="molecule type" value="Genomic_DNA"/>
</dbReference>
<keyword evidence="2" id="KW-0472">Membrane</keyword>
<evidence type="ECO:0000256" key="1">
    <source>
        <dbReference type="ARBA" id="ARBA00010894"/>
    </source>
</evidence>
<accession>A0ABR6TKE4</accession>
<gene>
    <name evidence="3" type="ORF">HLB29_04220</name>
</gene>
<evidence type="ECO:0000313" key="3">
    <source>
        <dbReference type="EMBL" id="MBC2575886.1"/>
    </source>
</evidence>
<sequence length="85" mass="9675">MLILKIALVRLLDVITWMIIIKALMSWFPGAMDSKIYQIISELTDPIEAPVRKAMSKFTVGPVDFSPMISIIILMVISRLIMRLL</sequence>
<name>A0ABR6TKE4_9FIRM</name>
<evidence type="ECO:0000313" key="4">
    <source>
        <dbReference type="Proteomes" id="UP000713904"/>
    </source>
</evidence>
<protein>
    <submittedName>
        <fullName evidence="3">YggT family protein</fullName>
    </submittedName>
</protein>
<comment type="caution">
    <text evidence="3">The sequence shown here is derived from an EMBL/GenBank/DDBJ whole genome shotgun (WGS) entry which is preliminary data.</text>
</comment>
<organism evidence="3 4">
    <name type="scientific">Peptostreptococcus canis</name>
    <dbReference type="NCBI Taxonomy" id="1159213"/>
    <lineage>
        <taxon>Bacteria</taxon>
        <taxon>Bacillati</taxon>
        <taxon>Bacillota</taxon>
        <taxon>Clostridia</taxon>
        <taxon>Peptostreptococcales</taxon>
        <taxon>Peptostreptococcaceae</taxon>
        <taxon>Peptostreptococcus</taxon>
    </lineage>
</organism>
<proteinExistence type="inferred from homology"/>
<feature type="transmembrane region" description="Helical" evidence="2">
    <location>
        <begin position="65"/>
        <end position="82"/>
    </location>
</feature>
<dbReference type="PANTHER" id="PTHR33219">
    <property type="entry name" value="YLMG HOMOLOG PROTEIN 2, CHLOROPLASTIC"/>
    <property type="match status" value="1"/>
</dbReference>
<keyword evidence="2" id="KW-1133">Transmembrane helix</keyword>
<dbReference type="InterPro" id="IPR003425">
    <property type="entry name" value="CCB3/YggT"/>
</dbReference>
<dbReference type="Pfam" id="PF02325">
    <property type="entry name" value="CCB3_YggT"/>
    <property type="match status" value="1"/>
</dbReference>
<keyword evidence="2" id="KW-0812">Transmembrane</keyword>
<comment type="similarity">
    <text evidence="1">Belongs to the YggT family.</text>
</comment>
<evidence type="ECO:0000256" key="2">
    <source>
        <dbReference type="SAM" id="Phobius"/>
    </source>
</evidence>
<dbReference type="PANTHER" id="PTHR33219:SF14">
    <property type="entry name" value="PROTEIN COFACTOR ASSEMBLY OF COMPLEX C SUBUNIT B CCB3, CHLOROPLASTIC-RELATED"/>
    <property type="match status" value="1"/>
</dbReference>
<dbReference type="Proteomes" id="UP000713904">
    <property type="component" value="Unassembled WGS sequence"/>
</dbReference>
<dbReference type="RefSeq" id="WP_185623905.1">
    <property type="nucleotide sequence ID" value="NZ_JABGBW010000002.1"/>
</dbReference>